<dbReference type="EMBL" id="QLSV01000011">
    <property type="protein sequence ID" value="RAR47167.1"/>
    <property type="molecule type" value="Genomic_DNA"/>
</dbReference>
<organism evidence="1 2">
    <name type="scientific">Flavobacterium lacus</name>
    <dbReference type="NCBI Taxonomy" id="1353778"/>
    <lineage>
        <taxon>Bacteria</taxon>
        <taxon>Pseudomonadati</taxon>
        <taxon>Bacteroidota</taxon>
        <taxon>Flavobacteriia</taxon>
        <taxon>Flavobacteriales</taxon>
        <taxon>Flavobacteriaceae</taxon>
        <taxon>Flavobacterium</taxon>
    </lineage>
</organism>
<dbReference type="RefSeq" id="WP_112086655.1">
    <property type="nucleotide sequence ID" value="NZ_QLSV01000011.1"/>
</dbReference>
<evidence type="ECO:0000313" key="2">
    <source>
        <dbReference type="Proteomes" id="UP000249518"/>
    </source>
</evidence>
<dbReference type="Pfam" id="PF20001">
    <property type="entry name" value="DUF6428"/>
    <property type="match status" value="1"/>
</dbReference>
<evidence type="ECO:0000313" key="1">
    <source>
        <dbReference type="EMBL" id="RAR47167.1"/>
    </source>
</evidence>
<dbReference type="OrthoDB" id="66316at2"/>
<name>A0A328WRV3_9FLAO</name>
<proteinExistence type="predicted"/>
<sequence>MKLSEIKNQLKNLSQIAFQLPNGELVPSHFHVTEVGLITKNFIDCGGQIREEAVVNFQLWEANDYDHRLHPEKLVSIIELSERKLLIPDLEVEVEYQMKETIGKFSLDFDGTNFQLKSKLTDCLAKDNCGIPTEKLKTKIGEWKQKETSCCTPDSGCC</sequence>
<keyword evidence="2" id="KW-1185">Reference proteome</keyword>
<dbReference type="Proteomes" id="UP000249518">
    <property type="component" value="Unassembled WGS sequence"/>
</dbReference>
<protein>
    <submittedName>
        <fullName evidence="1">Uncharacterized protein</fullName>
    </submittedName>
</protein>
<dbReference type="AlphaFoldDB" id="A0A328WRV3"/>
<accession>A0A328WRV3</accession>
<comment type="caution">
    <text evidence="1">The sequence shown here is derived from an EMBL/GenBank/DDBJ whole genome shotgun (WGS) entry which is preliminary data.</text>
</comment>
<reference evidence="1 2" key="1">
    <citation type="submission" date="2018-06" db="EMBL/GenBank/DDBJ databases">
        <title>Genomic Encyclopedia of Type Strains, Phase III (KMG-III): the genomes of soil and plant-associated and newly described type strains.</title>
        <authorList>
            <person name="Whitman W."/>
        </authorList>
    </citation>
    <scope>NUCLEOTIDE SEQUENCE [LARGE SCALE GENOMIC DNA]</scope>
    <source>
        <strain evidence="1 2">CGMCC 1.12504</strain>
    </source>
</reference>
<dbReference type="InterPro" id="IPR045534">
    <property type="entry name" value="DUF6428"/>
</dbReference>
<gene>
    <name evidence="1" type="ORF">B0I10_11177</name>
</gene>